<feature type="transmembrane region" description="Helical" evidence="6">
    <location>
        <begin position="379"/>
        <end position="398"/>
    </location>
</feature>
<dbReference type="InterPro" id="IPR024923">
    <property type="entry name" value="PG_synth_SpoVB"/>
</dbReference>
<protein>
    <submittedName>
        <fullName evidence="7">Oligosaccharide flippase family protein</fullName>
    </submittedName>
</protein>
<evidence type="ECO:0000256" key="1">
    <source>
        <dbReference type="ARBA" id="ARBA00004651"/>
    </source>
</evidence>
<dbReference type="Pfam" id="PF01943">
    <property type="entry name" value="Polysacc_synt"/>
    <property type="match status" value="1"/>
</dbReference>
<reference evidence="7 8" key="1">
    <citation type="submission" date="2022-05" db="EMBL/GenBank/DDBJ databases">
        <title>Genome Sequencing of Bee-Associated Microbes.</title>
        <authorList>
            <person name="Dunlap C."/>
        </authorList>
    </citation>
    <scope>NUCLEOTIDE SEQUENCE [LARGE SCALE GENOMIC DNA]</scope>
    <source>
        <strain evidence="7 8">NRRL NRS-1438</strain>
    </source>
</reference>
<keyword evidence="4 6" id="KW-1133">Transmembrane helix</keyword>
<evidence type="ECO:0000313" key="8">
    <source>
        <dbReference type="Proteomes" id="UP001207626"/>
    </source>
</evidence>
<feature type="transmembrane region" description="Helical" evidence="6">
    <location>
        <begin position="352"/>
        <end position="372"/>
    </location>
</feature>
<evidence type="ECO:0000256" key="6">
    <source>
        <dbReference type="SAM" id="Phobius"/>
    </source>
</evidence>
<name>A0ABT4DWU0_9BACL</name>
<evidence type="ECO:0000256" key="2">
    <source>
        <dbReference type="ARBA" id="ARBA00022475"/>
    </source>
</evidence>
<feature type="transmembrane region" description="Helical" evidence="6">
    <location>
        <begin position="44"/>
        <end position="67"/>
    </location>
</feature>
<gene>
    <name evidence="7" type="ORF">M5X09_16410</name>
</gene>
<feature type="transmembrane region" description="Helical" evidence="6">
    <location>
        <begin position="179"/>
        <end position="201"/>
    </location>
</feature>
<keyword evidence="2" id="KW-1003">Cell membrane</keyword>
<evidence type="ECO:0000256" key="3">
    <source>
        <dbReference type="ARBA" id="ARBA00022692"/>
    </source>
</evidence>
<feature type="transmembrane region" description="Helical" evidence="6">
    <location>
        <begin position="263"/>
        <end position="292"/>
    </location>
</feature>
<dbReference type="PANTHER" id="PTHR30250:SF21">
    <property type="entry name" value="LIPID II FLIPPASE MURJ"/>
    <property type="match status" value="1"/>
</dbReference>
<evidence type="ECO:0000256" key="4">
    <source>
        <dbReference type="ARBA" id="ARBA00022989"/>
    </source>
</evidence>
<dbReference type="Proteomes" id="UP001207626">
    <property type="component" value="Unassembled WGS sequence"/>
</dbReference>
<proteinExistence type="predicted"/>
<dbReference type="InterPro" id="IPR002797">
    <property type="entry name" value="Polysacc_synth"/>
</dbReference>
<feature type="transmembrane region" description="Helical" evidence="6">
    <location>
        <begin position="313"/>
        <end position="332"/>
    </location>
</feature>
<keyword evidence="3 6" id="KW-0812">Transmembrane</keyword>
<dbReference type="RefSeq" id="WP_268601654.1">
    <property type="nucleotide sequence ID" value="NZ_JAMDLV010000021.1"/>
</dbReference>
<dbReference type="InterPro" id="IPR050833">
    <property type="entry name" value="Poly_Biosynth_Transport"/>
</dbReference>
<comment type="subcellular location">
    <subcellularLocation>
        <location evidence="1">Cell membrane</location>
        <topology evidence="1">Multi-pass membrane protein</topology>
    </subcellularLocation>
</comment>
<comment type="caution">
    <text evidence="7">The sequence shown here is derived from an EMBL/GenBank/DDBJ whole genome shotgun (WGS) entry which is preliminary data.</text>
</comment>
<dbReference type="EMBL" id="JAMDLW010000022">
    <property type="protein sequence ID" value="MCY9521235.1"/>
    <property type="molecule type" value="Genomic_DNA"/>
</dbReference>
<feature type="transmembrane region" description="Helical" evidence="6">
    <location>
        <begin position="404"/>
        <end position="424"/>
    </location>
</feature>
<feature type="transmembrane region" description="Helical" evidence="6">
    <location>
        <begin position="154"/>
        <end position="173"/>
    </location>
</feature>
<accession>A0ABT4DWU0</accession>
<keyword evidence="5 6" id="KW-0472">Membrane</keyword>
<feature type="transmembrane region" description="Helical" evidence="6">
    <location>
        <begin position="468"/>
        <end position="489"/>
    </location>
</feature>
<evidence type="ECO:0000256" key="5">
    <source>
        <dbReference type="ARBA" id="ARBA00023136"/>
    </source>
</evidence>
<dbReference type="PANTHER" id="PTHR30250">
    <property type="entry name" value="PST FAMILY PREDICTED COLANIC ACID TRANSPORTER"/>
    <property type="match status" value="1"/>
</dbReference>
<organism evidence="7 8">
    <name type="scientific">Paenibacillus apiarius</name>
    <dbReference type="NCBI Taxonomy" id="46240"/>
    <lineage>
        <taxon>Bacteria</taxon>
        <taxon>Bacillati</taxon>
        <taxon>Bacillota</taxon>
        <taxon>Bacilli</taxon>
        <taxon>Bacillales</taxon>
        <taxon>Paenibacillaceae</taxon>
        <taxon>Paenibacillus</taxon>
    </lineage>
</organism>
<feature type="transmembrane region" description="Helical" evidence="6">
    <location>
        <begin position="444"/>
        <end position="462"/>
    </location>
</feature>
<sequence length="494" mass="52386">MLPPLVKQAALRTGALLAGKCIGLVGRITLTRLLGAEGIGLYQIAYSFYGIVLMVVTGGLPTALALFTAKHPSRGWGAFRNISIFVALLGAASGLLVYSYSGAIAALLGNDELAMAVRCLAPALIAVPLLQLLRGYMQGTARYGIISVSELAEQSVRVALMIMLAALFSSHGIGAALGAGITGTAIGALVAFLIITVYVAASKQIAALSAAQSWSYGGELSFLLRTSLAIGFTRMLVPASDFIDSMLIPRRLQAAGYSVSESIAMYGVITGMAVVVAYVPTIVTAALSHTVTMNIAADFQQGRMDEYRRSIENVLNLGWTWGILSGMFLFLYANDLSNLIFGTPAAADPIRYLSAIPLIVGLRELTTSILWAQERKNSPLMGLIGGIGLSTVLLYFLLAIPGFGYKAAAIGTLSLETVAVLWNLKALRSKGTALFKMKWIGGDLVLFSGIMLFVFPSVMQHVHLNRVAAVAGSMLLYCACAAFIIGMRIKHFNK</sequence>
<evidence type="ECO:0000313" key="7">
    <source>
        <dbReference type="EMBL" id="MCY9521235.1"/>
    </source>
</evidence>
<feature type="transmembrane region" description="Helical" evidence="6">
    <location>
        <begin position="79"/>
        <end position="101"/>
    </location>
</feature>
<feature type="transmembrane region" description="Helical" evidence="6">
    <location>
        <begin position="222"/>
        <end position="243"/>
    </location>
</feature>
<feature type="transmembrane region" description="Helical" evidence="6">
    <location>
        <begin position="113"/>
        <end position="133"/>
    </location>
</feature>
<keyword evidence="8" id="KW-1185">Reference proteome</keyword>
<dbReference type="PIRSF" id="PIRSF038958">
    <property type="entry name" value="PG_synth_SpoVB"/>
    <property type="match status" value="1"/>
</dbReference>